<comment type="similarity">
    <text evidence="5">Belongs to the cytochrome P450 family.</text>
</comment>
<dbReference type="GO" id="GO:0016705">
    <property type="term" value="F:oxidoreductase activity, acting on paired donors, with incorporation or reduction of molecular oxygen"/>
    <property type="evidence" value="ECO:0007669"/>
    <property type="project" value="InterPro"/>
</dbReference>
<name>A0AAW1TU80_9CUCU</name>
<dbReference type="Proteomes" id="UP001431783">
    <property type="component" value="Unassembled WGS sequence"/>
</dbReference>
<organism evidence="14 15">
    <name type="scientific">Henosepilachna vigintioctopunctata</name>
    <dbReference type="NCBI Taxonomy" id="420089"/>
    <lineage>
        <taxon>Eukaryota</taxon>
        <taxon>Metazoa</taxon>
        <taxon>Ecdysozoa</taxon>
        <taxon>Arthropoda</taxon>
        <taxon>Hexapoda</taxon>
        <taxon>Insecta</taxon>
        <taxon>Pterygota</taxon>
        <taxon>Neoptera</taxon>
        <taxon>Endopterygota</taxon>
        <taxon>Coleoptera</taxon>
        <taxon>Polyphaga</taxon>
        <taxon>Cucujiformia</taxon>
        <taxon>Coccinelloidea</taxon>
        <taxon>Coccinellidae</taxon>
        <taxon>Epilachninae</taxon>
        <taxon>Epilachnini</taxon>
        <taxon>Henosepilachna</taxon>
    </lineage>
</organism>
<dbReference type="SUPFAM" id="SSF48264">
    <property type="entry name" value="Cytochrome P450"/>
    <property type="match status" value="1"/>
</dbReference>
<dbReference type="Pfam" id="PF00067">
    <property type="entry name" value="p450"/>
    <property type="match status" value="1"/>
</dbReference>
<keyword evidence="12" id="KW-0503">Monooxygenase</keyword>
<evidence type="ECO:0000256" key="1">
    <source>
        <dbReference type="ARBA" id="ARBA00001971"/>
    </source>
</evidence>
<evidence type="ECO:0000256" key="10">
    <source>
        <dbReference type="ARBA" id="ARBA00023002"/>
    </source>
</evidence>
<keyword evidence="7" id="KW-0479">Metal-binding</keyword>
<evidence type="ECO:0000256" key="5">
    <source>
        <dbReference type="ARBA" id="ARBA00010617"/>
    </source>
</evidence>
<keyword evidence="8" id="KW-0256">Endoplasmic reticulum</keyword>
<dbReference type="EMBL" id="JARQZJ010000031">
    <property type="protein sequence ID" value="KAK9874354.1"/>
    <property type="molecule type" value="Genomic_DNA"/>
</dbReference>
<dbReference type="InterPro" id="IPR036396">
    <property type="entry name" value="Cyt_P450_sf"/>
</dbReference>
<accession>A0AAW1TU80</accession>
<comment type="caution">
    <text evidence="14">The sequence shown here is derived from an EMBL/GenBank/DDBJ whole genome shotgun (WGS) entry which is preliminary data.</text>
</comment>
<evidence type="ECO:0000256" key="12">
    <source>
        <dbReference type="ARBA" id="ARBA00023033"/>
    </source>
</evidence>
<evidence type="ECO:0000256" key="7">
    <source>
        <dbReference type="ARBA" id="ARBA00022723"/>
    </source>
</evidence>
<keyword evidence="15" id="KW-1185">Reference proteome</keyword>
<evidence type="ECO:0000256" key="4">
    <source>
        <dbReference type="ARBA" id="ARBA00004406"/>
    </source>
</evidence>
<evidence type="ECO:0000256" key="11">
    <source>
        <dbReference type="ARBA" id="ARBA00023004"/>
    </source>
</evidence>
<protein>
    <recommendedName>
        <fullName evidence="16">Cytochrome P450</fullName>
    </recommendedName>
</protein>
<dbReference type="Gene3D" id="1.10.630.10">
    <property type="entry name" value="Cytochrome P450"/>
    <property type="match status" value="1"/>
</dbReference>
<dbReference type="InterPro" id="IPR001128">
    <property type="entry name" value="Cyt_P450"/>
</dbReference>
<keyword evidence="9" id="KW-0492">Microsome</keyword>
<dbReference type="PANTHER" id="PTHR24291">
    <property type="entry name" value="CYTOCHROME P450 FAMILY 4"/>
    <property type="match status" value="1"/>
</dbReference>
<reference evidence="14 15" key="1">
    <citation type="submission" date="2023-03" db="EMBL/GenBank/DDBJ databases">
        <title>Genome insight into feeding habits of ladybird beetles.</title>
        <authorList>
            <person name="Li H.-S."/>
            <person name="Huang Y.-H."/>
            <person name="Pang H."/>
        </authorList>
    </citation>
    <scope>NUCLEOTIDE SEQUENCE [LARGE SCALE GENOMIC DNA]</scope>
    <source>
        <strain evidence="14">SYSU_2023b</strain>
        <tissue evidence="14">Whole body</tissue>
    </source>
</reference>
<evidence type="ECO:0000256" key="6">
    <source>
        <dbReference type="ARBA" id="ARBA00022617"/>
    </source>
</evidence>
<evidence type="ECO:0000256" key="13">
    <source>
        <dbReference type="ARBA" id="ARBA00023136"/>
    </source>
</evidence>
<comment type="cofactor">
    <cofactor evidence="1">
        <name>heme</name>
        <dbReference type="ChEBI" id="CHEBI:30413"/>
    </cofactor>
</comment>
<keyword evidence="11" id="KW-0408">Iron</keyword>
<keyword evidence="6" id="KW-0349">Heme</keyword>
<dbReference type="AlphaFoldDB" id="A0AAW1TU80"/>
<evidence type="ECO:0008006" key="16">
    <source>
        <dbReference type="Google" id="ProtNLM"/>
    </source>
</evidence>
<dbReference type="GO" id="GO:0005506">
    <property type="term" value="F:iron ion binding"/>
    <property type="evidence" value="ECO:0007669"/>
    <property type="project" value="InterPro"/>
</dbReference>
<evidence type="ECO:0000256" key="8">
    <source>
        <dbReference type="ARBA" id="ARBA00022824"/>
    </source>
</evidence>
<evidence type="ECO:0000313" key="15">
    <source>
        <dbReference type="Proteomes" id="UP001431783"/>
    </source>
</evidence>
<evidence type="ECO:0000256" key="2">
    <source>
        <dbReference type="ARBA" id="ARBA00003690"/>
    </source>
</evidence>
<sequence length="290" mass="33775">MSQMELLKQNFIFRFHFCRPQQKISSPNSGDRNDESNLFRAEFGTSQQFCNDSCFGRFHWNRRKLYRAAAKIKGPPTLPIIGNGLLFMGDTTTIFKNILGILNDYPYDLSRIWLGTKLMFIVTEPEYLEIILNSPHCLEKEPLYRYARAVAGEGLFSAPVAKWKKNRKLISPAFNQKILDSFMGIFNEQTKIFLKILERKAGMKTVDIYHLVSAMTVDSLCESAMGIKVECQMHSTGMNHWMDTVMMITFMRMADLWYRYDFIFNMTKWSKILKDSLARLHQFTQNESSS</sequence>
<dbReference type="PANTHER" id="PTHR24291:SF189">
    <property type="entry name" value="CYTOCHROME P450 4C3-RELATED"/>
    <property type="match status" value="1"/>
</dbReference>
<proteinExistence type="inferred from homology"/>
<comment type="function">
    <text evidence="2">May be involved in the metabolism of insect hormones and in the breakdown of synthetic insecticides.</text>
</comment>
<evidence type="ECO:0000256" key="9">
    <source>
        <dbReference type="ARBA" id="ARBA00022848"/>
    </source>
</evidence>
<evidence type="ECO:0000256" key="3">
    <source>
        <dbReference type="ARBA" id="ARBA00004174"/>
    </source>
</evidence>
<dbReference type="GO" id="GO:0020037">
    <property type="term" value="F:heme binding"/>
    <property type="evidence" value="ECO:0007669"/>
    <property type="project" value="InterPro"/>
</dbReference>
<keyword evidence="10" id="KW-0560">Oxidoreductase</keyword>
<gene>
    <name evidence="14" type="ORF">WA026_002704</name>
</gene>
<dbReference type="GO" id="GO:0005789">
    <property type="term" value="C:endoplasmic reticulum membrane"/>
    <property type="evidence" value="ECO:0007669"/>
    <property type="project" value="UniProtKB-SubCell"/>
</dbReference>
<evidence type="ECO:0000313" key="14">
    <source>
        <dbReference type="EMBL" id="KAK9874354.1"/>
    </source>
</evidence>
<comment type="subcellular location">
    <subcellularLocation>
        <location evidence="4">Endoplasmic reticulum membrane</location>
        <topology evidence="4">Peripheral membrane protein</topology>
    </subcellularLocation>
    <subcellularLocation>
        <location evidence="3">Microsome membrane</location>
        <topology evidence="3">Peripheral membrane protein</topology>
    </subcellularLocation>
</comment>
<dbReference type="InterPro" id="IPR050196">
    <property type="entry name" value="Cytochrome_P450_Monoox"/>
</dbReference>
<keyword evidence="13" id="KW-0472">Membrane</keyword>
<dbReference type="GO" id="GO:0004497">
    <property type="term" value="F:monooxygenase activity"/>
    <property type="evidence" value="ECO:0007669"/>
    <property type="project" value="UniProtKB-KW"/>
</dbReference>